<name>A0ABP9J258_9ACTN</name>
<feature type="domain" description="Aminoglycoside phosphotransferase" evidence="1">
    <location>
        <begin position="36"/>
        <end position="256"/>
    </location>
</feature>
<dbReference type="Proteomes" id="UP001501759">
    <property type="component" value="Unassembled WGS sequence"/>
</dbReference>
<protein>
    <recommendedName>
        <fullName evidence="1">Aminoglycoside phosphotransferase domain-containing protein</fullName>
    </recommendedName>
</protein>
<dbReference type="InterPro" id="IPR011009">
    <property type="entry name" value="Kinase-like_dom_sf"/>
</dbReference>
<dbReference type="InterPro" id="IPR002575">
    <property type="entry name" value="Aminoglycoside_PTrfase"/>
</dbReference>
<dbReference type="Pfam" id="PF01636">
    <property type="entry name" value="APH"/>
    <property type="match status" value="1"/>
</dbReference>
<evidence type="ECO:0000313" key="3">
    <source>
        <dbReference type="Proteomes" id="UP001501759"/>
    </source>
</evidence>
<evidence type="ECO:0000313" key="2">
    <source>
        <dbReference type="EMBL" id="GAA5017079.1"/>
    </source>
</evidence>
<reference evidence="3" key="1">
    <citation type="journal article" date="2019" name="Int. J. Syst. Evol. Microbiol.">
        <title>The Global Catalogue of Microorganisms (GCM) 10K type strain sequencing project: providing services to taxonomists for standard genome sequencing and annotation.</title>
        <authorList>
            <consortium name="The Broad Institute Genomics Platform"/>
            <consortium name="The Broad Institute Genome Sequencing Center for Infectious Disease"/>
            <person name="Wu L."/>
            <person name="Ma J."/>
        </authorList>
    </citation>
    <scope>NUCLEOTIDE SEQUENCE [LARGE SCALE GENOMIC DNA]</scope>
    <source>
        <strain evidence="3">JCM 18409</strain>
    </source>
</reference>
<organism evidence="2 3">
    <name type="scientific">Streptomyces siamensis</name>
    <dbReference type="NCBI Taxonomy" id="1274986"/>
    <lineage>
        <taxon>Bacteria</taxon>
        <taxon>Bacillati</taxon>
        <taxon>Actinomycetota</taxon>
        <taxon>Actinomycetes</taxon>
        <taxon>Kitasatosporales</taxon>
        <taxon>Streptomycetaceae</taxon>
        <taxon>Streptomyces</taxon>
    </lineage>
</organism>
<dbReference type="SUPFAM" id="SSF56112">
    <property type="entry name" value="Protein kinase-like (PK-like)"/>
    <property type="match status" value="1"/>
</dbReference>
<dbReference type="EMBL" id="BAABKB010000016">
    <property type="protein sequence ID" value="GAA5017079.1"/>
    <property type="molecule type" value="Genomic_DNA"/>
</dbReference>
<dbReference type="Gene3D" id="3.90.1200.10">
    <property type="match status" value="1"/>
</dbReference>
<evidence type="ECO:0000259" key="1">
    <source>
        <dbReference type="Pfam" id="PF01636"/>
    </source>
</evidence>
<keyword evidence="3" id="KW-1185">Reference proteome</keyword>
<accession>A0ABP9J258</accession>
<sequence length="309" mass="33449">MVGEWSTWCGKWLGSAPVETLFERAHLSTVVGLRLADGREVVVKARPFEHRLAGCLEVQRRMHQAGFPCPEPLVGPEPLDGRGPLRGLVVTAEALVPDGTVLPPRPDAPELFAAALARLVTAAPSAADVPSLAPSPPWNGWDHADPRPWPWPDDMDVDLNDRPGPGRLDETARRVRNRLRRAALPEVVGHGDFESQNIRWNGDTVHVVHDWDSAVARPEAALAGLAAAVFPAGGPEDRPATVAETERFLAGYARARGRHWTREESEVAWAAGLWVLAFNAKKASIAQPDGGAAARLAEEAAERLRRADA</sequence>
<gene>
    <name evidence="2" type="ORF">GCM10023335_43390</name>
</gene>
<comment type="caution">
    <text evidence="2">The sequence shown here is derived from an EMBL/GenBank/DDBJ whole genome shotgun (WGS) entry which is preliminary data.</text>
</comment>
<proteinExistence type="predicted"/>